<dbReference type="RefSeq" id="WP_229346733.1">
    <property type="nucleotide sequence ID" value="NZ_JAJFAT010000031.1"/>
</dbReference>
<evidence type="ECO:0000256" key="1">
    <source>
        <dbReference type="SAM" id="Coils"/>
    </source>
</evidence>
<dbReference type="AlphaFoldDB" id="A0AAW4X2J3"/>
<dbReference type="SUPFAM" id="SSF53187">
    <property type="entry name" value="Zn-dependent exopeptidases"/>
    <property type="match status" value="1"/>
</dbReference>
<dbReference type="Gene3D" id="3.50.30.30">
    <property type="match status" value="1"/>
</dbReference>
<dbReference type="Pfam" id="PF04389">
    <property type="entry name" value="Peptidase_M28"/>
    <property type="match status" value="1"/>
</dbReference>
<dbReference type="GO" id="GO:0006508">
    <property type="term" value="P:proteolysis"/>
    <property type="evidence" value="ECO:0007669"/>
    <property type="project" value="InterPro"/>
</dbReference>
<feature type="domain" description="Peptidase M28" evidence="2">
    <location>
        <begin position="200"/>
        <end position="381"/>
    </location>
</feature>
<gene>
    <name evidence="3" type="ORF">LJ207_11990</name>
</gene>
<proteinExistence type="predicted"/>
<evidence type="ECO:0000313" key="3">
    <source>
        <dbReference type="EMBL" id="MCC3146034.1"/>
    </source>
</evidence>
<dbReference type="EMBL" id="JAJFAT010000031">
    <property type="protein sequence ID" value="MCC3146034.1"/>
    <property type="molecule type" value="Genomic_DNA"/>
</dbReference>
<sequence>MKSKIIEELQSGLKKIVLEYGERLTGSLKNKEIAEYAKSYFKKNGYRVEEQNFSCIDWNEKGVELLFAGKKISAEASYYSPGCKIEAEYVKLSTIDDLEKSFLENKIAVLFGELTAEQIMPKSFAFYNPEHHQKIINLLEKKNPAAIITLVDNDTSVFEDGDFDIPSVYVSKDVGKRIFKSESKIALTIKAERIPSTGSNIIARINENIDKKIVITAHLDTKYGTPGALDNGTGIVILLLLSKLIKPEIIDCCLELLLLNGEDYYSTPGQIKYMEEYLAKDNNIILAINCDGVGLMNSKTAVAKMGLPKENEMIINKLIDQRENFEIIDPWVEGDHMLFKMNNIATVALTSKKIFEMIDNIIHTKEDKIELVDYKIINEVINFLEELIKNYKAKEVNNNEKGENI</sequence>
<dbReference type="GO" id="GO:0008235">
    <property type="term" value="F:metalloexopeptidase activity"/>
    <property type="evidence" value="ECO:0007669"/>
    <property type="project" value="InterPro"/>
</dbReference>
<organism evidence="3 4">
    <name type="scientific">Halanaerobium polyolivorans</name>
    <dbReference type="NCBI Taxonomy" id="2886943"/>
    <lineage>
        <taxon>Bacteria</taxon>
        <taxon>Bacillati</taxon>
        <taxon>Bacillota</taxon>
        <taxon>Clostridia</taxon>
        <taxon>Halanaerobiales</taxon>
        <taxon>Halanaerobiaceae</taxon>
        <taxon>Halanaerobium</taxon>
    </lineage>
</organism>
<evidence type="ECO:0000313" key="4">
    <source>
        <dbReference type="Proteomes" id="UP001199296"/>
    </source>
</evidence>
<dbReference type="PANTHER" id="PTHR12147:SF26">
    <property type="entry name" value="PEPTIDASE M28 DOMAIN-CONTAINING PROTEIN"/>
    <property type="match status" value="1"/>
</dbReference>
<dbReference type="PANTHER" id="PTHR12147">
    <property type="entry name" value="METALLOPEPTIDASE M28 FAMILY MEMBER"/>
    <property type="match status" value="1"/>
</dbReference>
<keyword evidence="1" id="KW-0175">Coiled coil</keyword>
<protein>
    <submittedName>
        <fullName evidence="3">M28 family peptidase</fullName>
    </submittedName>
</protein>
<dbReference type="Gene3D" id="3.40.630.10">
    <property type="entry name" value="Zn peptidases"/>
    <property type="match status" value="1"/>
</dbReference>
<comment type="caution">
    <text evidence="3">The sequence shown here is derived from an EMBL/GenBank/DDBJ whole genome shotgun (WGS) entry which is preliminary data.</text>
</comment>
<dbReference type="InterPro" id="IPR045175">
    <property type="entry name" value="M28_fam"/>
</dbReference>
<evidence type="ECO:0000259" key="2">
    <source>
        <dbReference type="Pfam" id="PF04389"/>
    </source>
</evidence>
<dbReference type="Proteomes" id="UP001199296">
    <property type="component" value="Unassembled WGS sequence"/>
</dbReference>
<reference evidence="3 4" key="1">
    <citation type="submission" date="2021-10" db="EMBL/GenBank/DDBJ databases">
        <authorList>
            <person name="Grouzdev D.S."/>
            <person name="Pantiukh K.S."/>
            <person name="Krutkina M.S."/>
        </authorList>
    </citation>
    <scope>NUCLEOTIDE SEQUENCE [LARGE SCALE GENOMIC DNA]</scope>
    <source>
        <strain evidence="3 4">Z-7514</strain>
    </source>
</reference>
<dbReference type="InterPro" id="IPR007484">
    <property type="entry name" value="Peptidase_M28"/>
</dbReference>
<accession>A0AAW4X2J3</accession>
<feature type="coiled-coil region" evidence="1">
    <location>
        <begin position="374"/>
        <end position="404"/>
    </location>
</feature>
<keyword evidence="4" id="KW-1185">Reference proteome</keyword>
<name>A0AAW4X2J3_9FIRM</name>